<keyword evidence="2" id="KW-1185">Reference proteome</keyword>
<evidence type="ECO:0000313" key="1">
    <source>
        <dbReference type="EMBL" id="CAH1423705.1"/>
    </source>
</evidence>
<protein>
    <recommendedName>
        <fullName evidence="3">Secreted protein</fullName>
    </recommendedName>
</protein>
<evidence type="ECO:0000313" key="2">
    <source>
        <dbReference type="Proteomes" id="UP001157418"/>
    </source>
</evidence>
<dbReference type="Proteomes" id="UP001157418">
    <property type="component" value="Unassembled WGS sequence"/>
</dbReference>
<dbReference type="AlphaFoldDB" id="A0AAU9MP25"/>
<name>A0AAU9MP25_9ASTR</name>
<proteinExistence type="predicted"/>
<organism evidence="1 2">
    <name type="scientific">Lactuca virosa</name>
    <dbReference type="NCBI Taxonomy" id="75947"/>
    <lineage>
        <taxon>Eukaryota</taxon>
        <taxon>Viridiplantae</taxon>
        <taxon>Streptophyta</taxon>
        <taxon>Embryophyta</taxon>
        <taxon>Tracheophyta</taxon>
        <taxon>Spermatophyta</taxon>
        <taxon>Magnoliopsida</taxon>
        <taxon>eudicotyledons</taxon>
        <taxon>Gunneridae</taxon>
        <taxon>Pentapetalae</taxon>
        <taxon>asterids</taxon>
        <taxon>campanulids</taxon>
        <taxon>Asterales</taxon>
        <taxon>Asteraceae</taxon>
        <taxon>Cichorioideae</taxon>
        <taxon>Cichorieae</taxon>
        <taxon>Lactucinae</taxon>
        <taxon>Lactuca</taxon>
    </lineage>
</organism>
<gene>
    <name evidence="1" type="ORF">LVIROSA_LOCUS10974</name>
</gene>
<dbReference type="EMBL" id="CAKMRJ010001112">
    <property type="protein sequence ID" value="CAH1423705.1"/>
    <property type="molecule type" value="Genomic_DNA"/>
</dbReference>
<reference evidence="1 2" key="1">
    <citation type="submission" date="2022-01" db="EMBL/GenBank/DDBJ databases">
        <authorList>
            <person name="Xiong W."/>
            <person name="Schranz E."/>
        </authorList>
    </citation>
    <scope>NUCLEOTIDE SEQUENCE [LARGE SCALE GENOMIC DNA]</scope>
</reference>
<comment type="caution">
    <text evidence="1">The sequence shown here is derived from an EMBL/GenBank/DDBJ whole genome shotgun (WGS) entry which is preliminary data.</text>
</comment>
<evidence type="ECO:0008006" key="3">
    <source>
        <dbReference type="Google" id="ProtNLM"/>
    </source>
</evidence>
<sequence length="95" mass="10920">MFSNLPLVSTTTSAGTASVADNERLQRAHCVVGSLVKQRCRSHPNAKKYPFEHRHLQGRRSTARHKIMLKREEKVCKTGFYVLHIWNYSNGKCSY</sequence>
<accession>A0AAU9MP25</accession>